<dbReference type="Gene3D" id="1.10.238.200">
    <property type="entry name" value="Cullin, PONY binding domain"/>
    <property type="match status" value="1"/>
</dbReference>
<dbReference type="GO" id="GO:0031624">
    <property type="term" value="F:ubiquitin conjugating enzyme binding"/>
    <property type="evidence" value="ECO:0007669"/>
    <property type="project" value="TreeGrafter"/>
</dbReference>
<dbReference type="AlphaFoldDB" id="A0A446BUW5"/>
<dbReference type="Gene3D" id="1.10.238.10">
    <property type="entry name" value="EF-hand"/>
    <property type="match status" value="1"/>
</dbReference>
<feature type="region of interest" description="Disordered" evidence="2">
    <location>
        <begin position="36"/>
        <end position="57"/>
    </location>
</feature>
<accession>A0A446BUW5</accession>
<evidence type="ECO:0000313" key="5">
    <source>
        <dbReference type="Proteomes" id="UP000289323"/>
    </source>
</evidence>
<dbReference type="GO" id="GO:0000151">
    <property type="term" value="C:ubiquitin ligase complex"/>
    <property type="evidence" value="ECO:0007669"/>
    <property type="project" value="TreeGrafter"/>
</dbReference>
<evidence type="ECO:0000256" key="1">
    <source>
        <dbReference type="RuleBase" id="RU410713"/>
    </source>
</evidence>
<dbReference type="Proteomes" id="UP000289323">
    <property type="component" value="Unassembled WGS sequence"/>
</dbReference>
<dbReference type="EMBL" id="OUUZ01000016">
    <property type="protein sequence ID" value="SPQ26298.1"/>
    <property type="molecule type" value="Genomic_DNA"/>
</dbReference>
<evidence type="ECO:0000259" key="3">
    <source>
        <dbReference type="PROSITE" id="PS51229"/>
    </source>
</evidence>
<dbReference type="Pfam" id="PF03556">
    <property type="entry name" value="Cullin_binding"/>
    <property type="match status" value="1"/>
</dbReference>
<protein>
    <recommendedName>
        <fullName evidence="1">Defective in cullin neddylation protein</fullName>
    </recommendedName>
</protein>
<reference evidence="4 5" key="1">
    <citation type="submission" date="2018-04" db="EMBL/GenBank/DDBJ databases">
        <authorList>
            <person name="Huttner S."/>
            <person name="Dainat J."/>
        </authorList>
    </citation>
    <scope>NUCLEOTIDE SEQUENCE [LARGE SCALE GENOMIC DNA]</scope>
</reference>
<dbReference type="GO" id="GO:0045116">
    <property type="term" value="P:protein neddylation"/>
    <property type="evidence" value="ECO:0007669"/>
    <property type="project" value="TreeGrafter"/>
</dbReference>
<dbReference type="GO" id="GO:0097602">
    <property type="term" value="F:cullin family protein binding"/>
    <property type="evidence" value="ECO:0007669"/>
    <property type="project" value="TreeGrafter"/>
</dbReference>
<dbReference type="PROSITE" id="PS51229">
    <property type="entry name" value="DCUN1"/>
    <property type="match status" value="1"/>
</dbReference>
<feature type="compositionally biased region" description="Polar residues" evidence="2">
    <location>
        <begin position="45"/>
        <end position="54"/>
    </location>
</feature>
<comment type="function">
    <text evidence="1">Neddylation of cullins play an essential role in the regulation of SCF-type complexes activity.</text>
</comment>
<dbReference type="InterPro" id="IPR042460">
    <property type="entry name" value="DCN1-like_PONY"/>
</dbReference>
<feature type="domain" description="DCUN1" evidence="3">
    <location>
        <begin position="23"/>
        <end position="309"/>
    </location>
</feature>
<proteinExistence type="predicted"/>
<feature type="region of interest" description="Disordered" evidence="2">
    <location>
        <begin position="1"/>
        <end position="21"/>
    </location>
</feature>
<dbReference type="PANTHER" id="PTHR12281">
    <property type="entry name" value="RP42 RELATED"/>
    <property type="match status" value="1"/>
</dbReference>
<sequence>MPRIGGVTKGKQHKAAGSREEDRLLAQLNQMFDELQADGGGHGETANNSNSKPQSDADELGYDAIMSYLARLGIQPEHRGALVLLDIVRADSPFAISRAGFVGGWAQAMRSTATAELLPPTSQQPAHYSSDTPAMADTDTATAAGWAQQRALVRARVDRLIADPAYFAHVYELAFRLGRGDAPAHAHAALPMDVAVGFWEALYGHRTSSGGGSTGGGVDGGGGGGFDFFAAWRAFLWERFGVGGAEGDSNPEGNDNGGGQPRYKGVVTRDLWNQTRRFAAKTTEDGTLGFWSEDQAWPRLIDEFVVWCRDTGVVAAPEGRGKGRGSTRRRLTITDGAVVEKTCFPSGPSSMASRSLTHDFLQSLF</sequence>
<organism evidence="4 5">
    <name type="scientific">Thermothielavioides terrestris</name>
    <dbReference type="NCBI Taxonomy" id="2587410"/>
    <lineage>
        <taxon>Eukaryota</taxon>
        <taxon>Fungi</taxon>
        <taxon>Dikarya</taxon>
        <taxon>Ascomycota</taxon>
        <taxon>Pezizomycotina</taxon>
        <taxon>Sordariomycetes</taxon>
        <taxon>Sordariomycetidae</taxon>
        <taxon>Sordariales</taxon>
        <taxon>Chaetomiaceae</taxon>
        <taxon>Thermothielavioides</taxon>
    </lineage>
</organism>
<name>A0A446BUW5_9PEZI</name>
<dbReference type="InterPro" id="IPR005176">
    <property type="entry name" value="PONY_dom"/>
</dbReference>
<dbReference type="GO" id="GO:0032182">
    <property type="term" value="F:ubiquitin-like protein binding"/>
    <property type="evidence" value="ECO:0007669"/>
    <property type="project" value="TreeGrafter"/>
</dbReference>
<evidence type="ECO:0000313" key="4">
    <source>
        <dbReference type="EMBL" id="SPQ26298.1"/>
    </source>
</evidence>
<dbReference type="PANTHER" id="PTHR12281:SF31">
    <property type="entry name" value="DCN1-LIKE PROTEIN 3"/>
    <property type="match status" value="1"/>
</dbReference>
<evidence type="ECO:0000256" key="2">
    <source>
        <dbReference type="SAM" id="MobiDB-lite"/>
    </source>
</evidence>
<gene>
    <name evidence="4" type="ORF">TT172_LOCUS8717</name>
</gene>
<dbReference type="InterPro" id="IPR014764">
    <property type="entry name" value="DCN-prot"/>
</dbReference>